<dbReference type="OrthoDB" id="7361314at2759"/>
<dbReference type="InterPro" id="IPR050928">
    <property type="entry name" value="ATP-dep_Zn_Metalloprotease"/>
</dbReference>
<dbReference type="InterPro" id="IPR037219">
    <property type="entry name" value="Peptidase_M41-like"/>
</dbReference>
<dbReference type="Proteomes" id="UP000094527">
    <property type="component" value="Unassembled WGS sequence"/>
</dbReference>
<dbReference type="GO" id="GO:0005745">
    <property type="term" value="C:m-AAA complex"/>
    <property type="evidence" value="ECO:0007669"/>
    <property type="project" value="TreeGrafter"/>
</dbReference>
<gene>
    <name evidence="8" type="ORF">Ocin01_01954</name>
</gene>
<name>A0A1D2NHF4_ORCCI</name>
<keyword evidence="6" id="KW-0378">Hydrolase</keyword>
<evidence type="ECO:0000256" key="3">
    <source>
        <dbReference type="ARBA" id="ARBA00022741"/>
    </source>
</evidence>
<evidence type="ECO:0000313" key="8">
    <source>
        <dbReference type="EMBL" id="ODN04691.1"/>
    </source>
</evidence>
<evidence type="ECO:0000256" key="7">
    <source>
        <dbReference type="SAM" id="MobiDB-lite"/>
    </source>
</evidence>
<evidence type="ECO:0000256" key="2">
    <source>
        <dbReference type="ARBA" id="ARBA00022723"/>
    </source>
</evidence>
<evidence type="ECO:0000256" key="4">
    <source>
        <dbReference type="ARBA" id="ARBA00022833"/>
    </source>
</evidence>
<evidence type="ECO:0000313" key="9">
    <source>
        <dbReference type="Proteomes" id="UP000094527"/>
    </source>
</evidence>
<evidence type="ECO:0000256" key="1">
    <source>
        <dbReference type="ARBA" id="ARBA00001947"/>
    </source>
</evidence>
<keyword evidence="3" id="KW-0547">Nucleotide-binding</keyword>
<comment type="cofactor">
    <cofactor evidence="1">
        <name>Zn(2+)</name>
        <dbReference type="ChEBI" id="CHEBI:29105"/>
    </cofactor>
</comment>
<proteinExistence type="predicted"/>
<sequence>MDEGVLVLSSTNRADVLDKASAQTWSDSIRHILIDAFPTLDERKKYLNNILRESTVKIATTNKCVTGGDLEYVVERLLVELKKGRKVIECRRKEDCRKQIRFLVRFVTCERPETLFERMCMALVVRRVAESLTFNKVTTVSTKRPGESHKNGLCTDKSTRISWHIMDEEARRLVFRAYLKMAQELLAKETLNYDDVEAILGPPPYGSKNLIGPDEFEVNVNEQAGVPKSTPPTEPVDMGSASESEESKRASIKNMM</sequence>
<dbReference type="GO" id="GO:0005524">
    <property type="term" value="F:ATP binding"/>
    <property type="evidence" value="ECO:0007669"/>
    <property type="project" value="UniProtKB-KW"/>
</dbReference>
<dbReference type="AlphaFoldDB" id="A0A1D2NHF4"/>
<dbReference type="EMBL" id="LJIJ01000037">
    <property type="protein sequence ID" value="ODN04691.1"/>
    <property type="molecule type" value="Genomic_DNA"/>
</dbReference>
<evidence type="ECO:0000256" key="6">
    <source>
        <dbReference type="ARBA" id="ARBA00023049"/>
    </source>
</evidence>
<keyword evidence="4" id="KW-0862">Zinc</keyword>
<comment type="caution">
    <text evidence="8">The sequence shown here is derived from an EMBL/GenBank/DDBJ whole genome shotgun (WGS) entry which is preliminary data.</text>
</comment>
<dbReference type="PANTHER" id="PTHR43655:SF8">
    <property type="entry name" value="PARAPLEGIN"/>
    <property type="match status" value="1"/>
</dbReference>
<keyword evidence="5" id="KW-0067">ATP-binding</keyword>
<dbReference type="GO" id="GO:0004222">
    <property type="term" value="F:metalloendopeptidase activity"/>
    <property type="evidence" value="ECO:0007669"/>
    <property type="project" value="InterPro"/>
</dbReference>
<dbReference type="SUPFAM" id="SSF140990">
    <property type="entry name" value="FtsH protease domain-like"/>
    <property type="match status" value="1"/>
</dbReference>
<keyword evidence="9" id="KW-1185">Reference proteome</keyword>
<protein>
    <submittedName>
        <fullName evidence="8">Paraplegin</fullName>
    </submittedName>
</protein>
<keyword evidence="6" id="KW-0482">Metalloprotease</keyword>
<accession>A0A1D2NHF4</accession>
<dbReference type="PANTHER" id="PTHR43655">
    <property type="entry name" value="ATP-DEPENDENT PROTEASE"/>
    <property type="match status" value="1"/>
</dbReference>
<dbReference type="GO" id="GO:0046872">
    <property type="term" value="F:metal ion binding"/>
    <property type="evidence" value="ECO:0007669"/>
    <property type="project" value="UniProtKB-KW"/>
</dbReference>
<organism evidence="8 9">
    <name type="scientific">Orchesella cincta</name>
    <name type="common">Springtail</name>
    <name type="synonym">Podura cincta</name>
    <dbReference type="NCBI Taxonomy" id="48709"/>
    <lineage>
        <taxon>Eukaryota</taxon>
        <taxon>Metazoa</taxon>
        <taxon>Ecdysozoa</taxon>
        <taxon>Arthropoda</taxon>
        <taxon>Hexapoda</taxon>
        <taxon>Collembola</taxon>
        <taxon>Entomobryomorpha</taxon>
        <taxon>Entomobryoidea</taxon>
        <taxon>Orchesellidae</taxon>
        <taxon>Orchesellinae</taxon>
        <taxon>Orchesella</taxon>
    </lineage>
</organism>
<keyword evidence="2" id="KW-0479">Metal-binding</keyword>
<dbReference type="GO" id="GO:0034982">
    <property type="term" value="P:mitochondrial protein processing"/>
    <property type="evidence" value="ECO:0007669"/>
    <property type="project" value="TreeGrafter"/>
</dbReference>
<feature type="region of interest" description="Disordered" evidence="7">
    <location>
        <begin position="221"/>
        <end position="256"/>
    </location>
</feature>
<dbReference type="GO" id="GO:0004176">
    <property type="term" value="F:ATP-dependent peptidase activity"/>
    <property type="evidence" value="ECO:0007669"/>
    <property type="project" value="InterPro"/>
</dbReference>
<dbReference type="STRING" id="48709.A0A1D2NHF4"/>
<evidence type="ECO:0000256" key="5">
    <source>
        <dbReference type="ARBA" id="ARBA00022840"/>
    </source>
</evidence>
<keyword evidence="6" id="KW-0645">Protease</keyword>
<reference evidence="8 9" key="1">
    <citation type="journal article" date="2016" name="Genome Biol. Evol.">
        <title>Gene Family Evolution Reflects Adaptation to Soil Environmental Stressors in the Genome of the Collembolan Orchesella cincta.</title>
        <authorList>
            <person name="Faddeeva-Vakhrusheva A."/>
            <person name="Derks M.F."/>
            <person name="Anvar S.Y."/>
            <person name="Agamennone V."/>
            <person name="Suring W."/>
            <person name="Smit S."/>
            <person name="van Straalen N.M."/>
            <person name="Roelofs D."/>
        </authorList>
    </citation>
    <scope>NUCLEOTIDE SEQUENCE [LARGE SCALE GENOMIC DNA]</scope>
    <source>
        <tissue evidence="8">Mixed pool</tissue>
    </source>
</reference>